<evidence type="ECO:0000313" key="3">
    <source>
        <dbReference type="EMBL" id="SEP01531.1"/>
    </source>
</evidence>
<evidence type="ECO:0000256" key="1">
    <source>
        <dbReference type="SAM" id="Phobius"/>
    </source>
</evidence>
<dbReference type="EMBL" id="FODH01000017">
    <property type="protein sequence ID" value="SEP01531.1"/>
    <property type="molecule type" value="Genomic_DNA"/>
</dbReference>
<reference evidence="2 5" key="2">
    <citation type="submission" date="2021-06" db="EMBL/GenBank/DDBJ databases">
        <title>Whole genome sequence of Paenibacillus sophorae DSM23020 for comparative genomics.</title>
        <authorList>
            <person name="Kim M.-J."/>
            <person name="Lee G."/>
            <person name="Shin J.-H."/>
        </authorList>
    </citation>
    <scope>NUCLEOTIDE SEQUENCE [LARGE SCALE GENOMIC DNA]</scope>
    <source>
        <strain evidence="2 5">DSM 23020</strain>
    </source>
</reference>
<accession>A0A1H8UEE0</accession>
<feature type="transmembrane region" description="Helical" evidence="1">
    <location>
        <begin position="6"/>
        <end position="22"/>
    </location>
</feature>
<name>A0A1H8UEE0_9BACL</name>
<keyword evidence="5" id="KW-1185">Reference proteome</keyword>
<reference evidence="3 4" key="1">
    <citation type="submission" date="2016-10" db="EMBL/GenBank/DDBJ databases">
        <authorList>
            <person name="de Groot N.N."/>
        </authorList>
    </citation>
    <scope>NUCLEOTIDE SEQUENCE [LARGE SCALE GENOMIC DNA]</scope>
    <source>
        <strain evidence="3 4">CGMCC 1.10238</strain>
    </source>
</reference>
<protein>
    <submittedName>
        <fullName evidence="3">Uncharacterized protein</fullName>
    </submittedName>
</protein>
<sequence length="226" mass="25816">MLLPITMLLLCLIGGGVVLFYLKTRKPKPKEQADLAAQTAQQFVNVQDIRGNFLYTQDGWLLCYLRIFPISLDLLSPSEKRLLINKLTAELSSVRFPFKFLAVSRPVDISPLISELGALLPAADPKQKELLRQEMLEMNTFALSGEVVERQFYLMLWQRLEAGGERDMQEKAKRLAQHFEDGQVEAKLLKQQDIVRLCNLVNNPAYTHLEITEPEATMPFLTLREV</sequence>
<keyword evidence="1" id="KW-1133">Transmembrane helix</keyword>
<evidence type="ECO:0000313" key="5">
    <source>
        <dbReference type="Proteomes" id="UP000683429"/>
    </source>
</evidence>
<evidence type="ECO:0000313" key="4">
    <source>
        <dbReference type="Proteomes" id="UP000198809"/>
    </source>
</evidence>
<dbReference type="EMBL" id="CP076607">
    <property type="protein sequence ID" value="QWU13161.1"/>
    <property type="molecule type" value="Genomic_DNA"/>
</dbReference>
<dbReference type="OrthoDB" id="2578816at2"/>
<dbReference type="AlphaFoldDB" id="A0A1H8UEE0"/>
<dbReference type="STRING" id="1333845.SAMN04487895_11761"/>
<dbReference type="Proteomes" id="UP000683429">
    <property type="component" value="Chromosome"/>
</dbReference>
<organism evidence="3 4">
    <name type="scientific">Paenibacillus sophorae</name>
    <dbReference type="NCBI Taxonomy" id="1333845"/>
    <lineage>
        <taxon>Bacteria</taxon>
        <taxon>Bacillati</taxon>
        <taxon>Bacillota</taxon>
        <taxon>Bacilli</taxon>
        <taxon>Bacillales</taxon>
        <taxon>Paenibacillaceae</taxon>
        <taxon>Paenibacillus</taxon>
    </lineage>
</organism>
<keyword evidence="1" id="KW-0812">Transmembrane</keyword>
<dbReference type="Proteomes" id="UP000198809">
    <property type="component" value="Unassembled WGS sequence"/>
</dbReference>
<gene>
    <name evidence="2" type="ORF">KP014_14130</name>
    <name evidence="3" type="ORF">SAMN04487895_11761</name>
</gene>
<keyword evidence="1" id="KW-0472">Membrane</keyword>
<evidence type="ECO:0000313" key="2">
    <source>
        <dbReference type="EMBL" id="QWU13161.1"/>
    </source>
</evidence>
<proteinExistence type="predicted"/>